<dbReference type="Pfam" id="PF04703">
    <property type="entry name" value="FaeA"/>
    <property type="match status" value="1"/>
</dbReference>
<dbReference type="AlphaFoldDB" id="A0A0F7CKQ1"/>
<dbReference type="RefSeq" id="WP_052883371.1">
    <property type="nucleotide sequence ID" value="NZ_CP009961.1"/>
</dbReference>
<dbReference type="InterPro" id="IPR036388">
    <property type="entry name" value="WH-like_DNA-bd_sf"/>
</dbReference>
<evidence type="ECO:0000256" key="2">
    <source>
        <dbReference type="ARBA" id="ARBA00023163"/>
    </source>
</evidence>
<dbReference type="KEGG" id="thf:MA03_00365"/>
<dbReference type="InterPro" id="IPR036390">
    <property type="entry name" value="WH_DNA-bd_sf"/>
</dbReference>
<sequence length="70" mass="8354">MPRKITDKIIERKKLIHEYLKKHGPIPTVEIVKDLGLSHSQVFYILRLLLREGKVREERRGKMAYWVAVE</sequence>
<reference evidence="3 4" key="1">
    <citation type="journal article" date="2015" name="Stand. Genomic Sci.">
        <title>Complete genome sequence of and proposal of Thermofilum uzonense sp. nov. a novel hyperthermophilic crenarchaeon and emended description of the genus Thermofilum.</title>
        <authorList>
            <person name="Toshchakov S.V."/>
            <person name="Korzhenkov A.A."/>
            <person name="Samarov N.I."/>
            <person name="Mazunin I.O."/>
            <person name="Mozhey O.I."/>
            <person name="Shmyr I.S."/>
            <person name="Derbikova K.S."/>
            <person name="Taranov E.A."/>
            <person name="Dominova I.N."/>
            <person name="Bonch-Osmolovskaya E.A."/>
            <person name="Patrushev M.V."/>
            <person name="Podosokorskaya O.A."/>
            <person name="Kublanov I.V."/>
        </authorList>
    </citation>
    <scope>NUCLEOTIDE SEQUENCE [LARGE SCALE GENOMIC DNA]</scope>
    <source>
        <strain evidence="3 4">1807-2</strain>
    </source>
</reference>
<keyword evidence="2" id="KW-0804">Transcription</keyword>
<gene>
    <name evidence="3" type="ORF">MA03_00365</name>
</gene>
<accession>A0A0F7CKQ1</accession>
<dbReference type="OrthoDB" id="31063at2157"/>
<evidence type="ECO:0000256" key="1">
    <source>
        <dbReference type="ARBA" id="ARBA00023015"/>
    </source>
</evidence>
<dbReference type="EMBL" id="CP009961">
    <property type="protein sequence ID" value="AKG38051.1"/>
    <property type="molecule type" value="Genomic_DNA"/>
</dbReference>
<keyword evidence="1" id="KW-0805">Transcription regulation</keyword>
<dbReference type="STRING" id="1550241.MA03_00365"/>
<dbReference type="PATRIC" id="fig|1550241.5.peg.72"/>
<dbReference type="GO" id="GO:0003677">
    <property type="term" value="F:DNA binding"/>
    <property type="evidence" value="ECO:0007669"/>
    <property type="project" value="UniProtKB-KW"/>
</dbReference>
<organism evidence="3 4">
    <name type="scientific">Infirmifilum uzonense</name>
    <dbReference type="NCBI Taxonomy" id="1550241"/>
    <lineage>
        <taxon>Archaea</taxon>
        <taxon>Thermoproteota</taxon>
        <taxon>Thermoprotei</taxon>
        <taxon>Thermofilales</taxon>
        <taxon>Thermofilaceae</taxon>
        <taxon>Infirmifilum</taxon>
    </lineage>
</organism>
<dbReference type="GeneID" id="25400638"/>
<dbReference type="Gene3D" id="1.10.10.10">
    <property type="entry name" value="Winged helix-like DNA-binding domain superfamily/Winged helix DNA-binding domain"/>
    <property type="match status" value="1"/>
</dbReference>
<evidence type="ECO:0000313" key="4">
    <source>
        <dbReference type="Proteomes" id="UP000067434"/>
    </source>
</evidence>
<dbReference type="Proteomes" id="UP000067434">
    <property type="component" value="Chromosome"/>
</dbReference>
<dbReference type="HOGENOM" id="CLU_183485_0_0_2"/>
<dbReference type="GO" id="GO:0006355">
    <property type="term" value="P:regulation of DNA-templated transcription"/>
    <property type="evidence" value="ECO:0007669"/>
    <property type="project" value="InterPro"/>
</dbReference>
<name>A0A0F7CKQ1_9CREN</name>
<proteinExistence type="predicted"/>
<evidence type="ECO:0000313" key="3">
    <source>
        <dbReference type="EMBL" id="AKG38051.1"/>
    </source>
</evidence>
<protein>
    <submittedName>
        <fullName evidence="3">DNA-binding protein</fullName>
    </submittedName>
</protein>
<dbReference type="InterPro" id="IPR006793">
    <property type="entry name" value="FaeA"/>
</dbReference>
<keyword evidence="3" id="KW-0238">DNA-binding</keyword>
<keyword evidence="4" id="KW-1185">Reference proteome</keyword>
<dbReference type="SUPFAM" id="SSF46785">
    <property type="entry name" value="Winged helix' DNA-binding domain"/>
    <property type="match status" value="1"/>
</dbReference>